<protein>
    <submittedName>
        <fullName evidence="1">Uncharacterized protein</fullName>
    </submittedName>
</protein>
<comment type="caution">
    <text evidence="1">The sequence shown here is derived from an EMBL/GenBank/DDBJ whole genome shotgun (WGS) entry which is preliminary data.</text>
</comment>
<sequence>MKLAKKVEEMEKMLEQQLGRKLTQKEVEFLKWLVHSAKYREEGFPSFFQSENKKRSF</sequence>
<reference evidence="1" key="1">
    <citation type="submission" date="2022-05" db="EMBL/GenBank/DDBJ databases">
        <title>Comparative Genomics of Spacecraft Associated Microbes.</title>
        <authorList>
            <person name="Tran M.T."/>
            <person name="Wright A."/>
            <person name="Seuylemezian A."/>
            <person name="Eisen J."/>
            <person name="Coil D."/>
        </authorList>
    </citation>
    <scope>NUCLEOTIDE SEQUENCE</scope>
    <source>
        <strain evidence="1">214.1.1</strain>
    </source>
</reference>
<accession>A0A9X2DN18</accession>
<dbReference type="Proteomes" id="UP001139179">
    <property type="component" value="Unassembled WGS sequence"/>
</dbReference>
<dbReference type="RefSeq" id="WP_251222106.1">
    <property type="nucleotide sequence ID" value="NZ_JAMBOL010000002.1"/>
</dbReference>
<dbReference type="AlphaFoldDB" id="A0A9X2DN18"/>
<evidence type="ECO:0000313" key="1">
    <source>
        <dbReference type="EMBL" id="MCM3713298.1"/>
    </source>
</evidence>
<name>A0A9X2DN18_9BACI</name>
<evidence type="ECO:0000313" key="2">
    <source>
        <dbReference type="Proteomes" id="UP001139179"/>
    </source>
</evidence>
<organism evidence="1 2">
    <name type="scientific">Halalkalibacter oceani</name>
    <dbReference type="NCBI Taxonomy" id="1653776"/>
    <lineage>
        <taxon>Bacteria</taxon>
        <taxon>Bacillati</taxon>
        <taxon>Bacillota</taxon>
        <taxon>Bacilli</taxon>
        <taxon>Bacillales</taxon>
        <taxon>Bacillaceae</taxon>
        <taxon>Halalkalibacter</taxon>
    </lineage>
</organism>
<gene>
    <name evidence="1" type="ORF">M3202_04310</name>
</gene>
<keyword evidence="2" id="KW-1185">Reference proteome</keyword>
<proteinExistence type="predicted"/>
<dbReference type="EMBL" id="JAMBOL010000002">
    <property type="protein sequence ID" value="MCM3713298.1"/>
    <property type="molecule type" value="Genomic_DNA"/>
</dbReference>